<dbReference type="EMBL" id="CP092418">
    <property type="protein sequence ID" value="USD22940.1"/>
    <property type="molecule type" value="Genomic_DNA"/>
</dbReference>
<organism evidence="2 3">
    <name type="scientific">Microbulbifer variabilis</name>
    <dbReference type="NCBI Taxonomy" id="266805"/>
    <lineage>
        <taxon>Bacteria</taxon>
        <taxon>Pseudomonadati</taxon>
        <taxon>Pseudomonadota</taxon>
        <taxon>Gammaproteobacteria</taxon>
        <taxon>Cellvibrionales</taxon>
        <taxon>Microbulbiferaceae</taxon>
        <taxon>Microbulbifer</taxon>
    </lineage>
</organism>
<feature type="compositionally biased region" description="Pro residues" evidence="1">
    <location>
        <begin position="84"/>
        <end position="95"/>
    </location>
</feature>
<dbReference type="Proteomes" id="UP001055658">
    <property type="component" value="Chromosome"/>
</dbReference>
<name>A0ABY4VG13_9GAMM</name>
<reference evidence="2" key="1">
    <citation type="submission" date="2022-02" db="EMBL/GenBank/DDBJ databases">
        <title>Coral-associated bacteria.</title>
        <authorList>
            <person name="Tang K."/>
            <person name="Wang X."/>
        </authorList>
    </citation>
    <scope>NUCLEOTIDE SEQUENCE</scope>
    <source>
        <strain evidence="2">SCSIO 43006</strain>
    </source>
</reference>
<dbReference type="SUPFAM" id="SSF56935">
    <property type="entry name" value="Porins"/>
    <property type="match status" value="1"/>
</dbReference>
<keyword evidence="3" id="KW-1185">Reference proteome</keyword>
<dbReference type="RefSeq" id="WP_252085293.1">
    <property type="nucleotide sequence ID" value="NZ_CP092418.1"/>
</dbReference>
<gene>
    <name evidence="2" type="ORF">MJO52_07330</name>
</gene>
<feature type="region of interest" description="Disordered" evidence="1">
    <location>
        <begin position="120"/>
        <end position="140"/>
    </location>
</feature>
<feature type="region of interest" description="Disordered" evidence="1">
    <location>
        <begin position="72"/>
        <end position="101"/>
    </location>
</feature>
<accession>A0ABY4VG13</accession>
<sequence>MEIQTQSPALPAVLVVFIQIISSTPANAQVYVEADQLMKVIEAQQRQLEAQEAQIRQQKADLEALRQQVEELRRTRPPENSPAAPVPAVPMPSVPPSREYSEPVNGVALDDLRDQLELIRKDIPPGSLPPPRARGDPKHPEQTDIEEIISSVPTDWPGSIPVLGSRTRIKINGFAELDANYDTGAIVSPAEFTTSAIVTSNRTAAEGEDGQTNVSVQVSRLVLKSRTPWGGRLIENEFSMDFLRDPTVSEPLLRLRKAYGQVSDILLGGDLRLGLDWSTFSNLTASPNTLDYEGPNSLLALMRPVARWSRKYDPTLTLQVSLDAPTDRVFQNALEVSRWPDFVVAVISQTDRINFQGSFILRDLRGSGEPQSAVSDTGWGINLSGVIDMPGRLAPDFASYSFSYGYGYGSLLDDEPPDASYDFVNNRLEAIPTLGWYLAYQHWWSPCLYTVATYGLVHQDNLDFQPGSSFYQTQYSSINLTWTPTPHWLFGVEALYGTREDKDGAYGSVWRTQFTSRISF</sequence>
<evidence type="ECO:0000313" key="3">
    <source>
        <dbReference type="Proteomes" id="UP001055658"/>
    </source>
</evidence>
<protein>
    <submittedName>
        <fullName evidence="2">SlyX family protein</fullName>
    </submittedName>
</protein>
<evidence type="ECO:0000313" key="2">
    <source>
        <dbReference type="EMBL" id="USD22940.1"/>
    </source>
</evidence>
<proteinExistence type="predicted"/>
<evidence type="ECO:0000256" key="1">
    <source>
        <dbReference type="SAM" id="MobiDB-lite"/>
    </source>
</evidence>